<dbReference type="EMBL" id="UOEE01000181">
    <property type="protein sequence ID" value="VAV94302.1"/>
    <property type="molecule type" value="Genomic_DNA"/>
</dbReference>
<proteinExistence type="predicted"/>
<dbReference type="AlphaFoldDB" id="A0A3B0RRY4"/>
<accession>A0A3B0RRY4</accession>
<sequence length="99" mass="11623">LTCKRDWTIYSRWMEDVPDAYPVVYGMPPMVQGSTQREACLEWGRVVRDRVANVMQQNGWPMEVPALFWRARNGDWRVFLGDDKRAKRIIRKELGVPLG</sequence>
<organism evidence="1">
    <name type="scientific">hydrothermal vent metagenome</name>
    <dbReference type="NCBI Taxonomy" id="652676"/>
    <lineage>
        <taxon>unclassified sequences</taxon>
        <taxon>metagenomes</taxon>
        <taxon>ecological metagenomes</taxon>
    </lineage>
</organism>
<name>A0A3B0RRY4_9ZZZZ</name>
<feature type="non-terminal residue" evidence="1">
    <location>
        <position position="1"/>
    </location>
</feature>
<reference evidence="1" key="1">
    <citation type="submission" date="2018-06" db="EMBL/GenBank/DDBJ databases">
        <authorList>
            <person name="Zhirakovskaya E."/>
        </authorList>
    </citation>
    <scope>NUCLEOTIDE SEQUENCE</scope>
</reference>
<evidence type="ECO:0000313" key="1">
    <source>
        <dbReference type="EMBL" id="VAV94302.1"/>
    </source>
</evidence>
<gene>
    <name evidence="1" type="ORF">MNBD_ALPHA06-577</name>
</gene>
<protein>
    <submittedName>
        <fullName evidence="1">Uncharacterized protein</fullName>
    </submittedName>
</protein>